<keyword evidence="2" id="KW-1185">Reference proteome</keyword>
<feature type="non-terminal residue" evidence="1">
    <location>
        <position position="102"/>
    </location>
</feature>
<evidence type="ECO:0000313" key="2">
    <source>
        <dbReference type="Proteomes" id="UP001497444"/>
    </source>
</evidence>
<protein>
    <submittedName>
        <fullName evidence="1">Uncharacterized protein</fullName>
    </submittedName>
</protein>
<reference evidence="1" key="1">
    <citation type="submission" date="2024-02" db="EMBL/GenBank/DDBJ databases">
        <authorList>
            <consortium name="ELIXIR-Norway"/>
            <consortium name="Elixir Norway"/>
        </authorList>
    </citation>
    <scope>NUCLEOTIDE SEQUENCE</scope>
</reference>
<gene>
    <name evidence="1" type="ORF">CSSPJE1EN1_LOCUS10862</name>
</gene>
<dbReference type="Proteomes" id="UP001497444">
    <property type="component" value="Chromosome 17"/>
</dbReference>
<evidence type="ECO:0000313" key="1">
    <source>
        <dbReference type="EMBL" id="CAK9265384.1"/>
    </source>
</evidence>
<dbReference type="EMBL" id="OZ020112">
    <property type="protein sequence ID" value="CAK9265384.1"/>
    <property type="molecule type" value="Genomic_DNA"/>
</dbReference>
<sequence length="102" mass="11928">ENKVLLKKPIMHLRRLLQIHSNLWLEELDLDKVRLGVLYEREWYLRKLQALEATLGPPPSYDNLTVEGAGQELSTSSTFSQTVRSILYEDNNDFKLIGSRWQ</sequence>
<name>A0ABP0WEX7_9BRYO</name>
<organism evidence="1 2">
    <name type="scientific">Sphagnum jensenii</name>
    <dbReference type="NCBI Taxonomy" id="128206"/>
    <lineage>
        <taxon>Eukaryota</taxon>
        <taxon>Viridiplantae</taxon>
        <taxon>Streptophyta</taxon>
        <taxon>Embryophyta</taxon>
        <taxon>Bryophyta</taxon>
        <taxon>Sphagnophytina</taxon>
        <taxon>Sphagnopsida</taxon>
        <taxon>Sphagnales</taxon>
        <taxon>Sphagnaceae</taxon>
        <taxon>Sphagnum</taxon>
    </lineage>
</organism>
<proteinExistence type="predicted"/>
<accession>A0ABP0WEX7</accession>